<keyword evidence="3 5" id="KW-1133">Transmembrane helix</keyword>
<accession>A0A9W7AN66</accession>
<feature type="transmembrane region" description="Helical" evidence="5">
    <location>
        <begin position="153"/>
        <end position="171"/>
    </location>
</feature>
<keyword evidence="8" id="KW-1185">Reference proteome</keyword>
<dbReference type="EMBL" id="BRXW01000654">
    <property type="protein sequence ID" value="GMH72412.1"/>
    <property type="molecule type" value="Genomic_DNA"/>
</dbReference>
<dbReference type="Pfam" id="PF07690">
    <property type="entry name" value="MFS_1"/>
    <property type="match status" value="1"/>
</dbReference>
<feature type="transmembrane region" description="Helical" evidence="5">
    <location>
        <begin position="43"/>
        <end position="68"/>
    </location>
</feature>
<evidence type="ECO:0000313" key="7">
    <source>
        <dbReference type="EMBL" id="GMH72412.1"/>
    </source>
</evidence>
<dbReference type="PANTHER" id="PTHR23519:SF1">
    <property type="entry name" value="AUTOPHAGY-RELATED PROTEIN 22"/>
    <property type="match status" value="1"/>
</dbReference>
<feature type="signal peptide" evidence="6">
    <location>
        <begin position="1"/>
        <end position="19"/>
    </location>
</feature>
<reference evidence="8" key="1">
    <citation type="journal article" date="2023" name="Commun. Biol.">
        <title>Genome analysis of Parmales, the sister group of diatoms, reveals the evolutionary specialization of diatoms from phago-mixotrophs to photoautotrophs.</title>
        <authorList>
            <person name="Ban H."/>
            <person name="Sato S."/>
            <person name="Yoshikawa S."/>
            <person name="Yamada K."/>
            <person name="Nakamura Y."/>
            <person name="Ichinomiya M."/>
            <person name="Sato N."/>
            <person name="Blanc-Mathieu R."/>
            <person name="Endo H."/>
            <person name="Kuwata A."/>
            <person name="Ogata H."/>
        </authorList>
    </citation>
    <scope>NUCLEOTIDE SEQUENCE [LARGE SCALE GENOMIC DNA]</scope>
    <source>
        <strain evidence="8">NIES 3700</strain>
    </source>
</reference>
<dbReference type="OrthoDB" id="190806at2759"/>
<evidence type="ECO:0000256" key="4">
    <source>
        <dbReference type="ARBA" id="ARBA00023136"/>
    </source>
</evidence>
<evidence type="ECO:0000256" key="3">
    <source>
        <dbReference type="ARBA" id="ARBA00022989"/>
    </source>
</evidence>
<dbReference type="InterPro" id="IPR036259">
    <property type="entry name" value="MFS_trans_sf"/>
</dbReference>
<evidence type="ECO:0000313" key="8">
    <source>
        <dbReference type="Proteomes" id="UP001165122"/>
    </source>
</evidence>
<dbReference type="GO" id="GO:0012505">
    <property type="term" value="C:endomembrane system"/>
    <property type="evidence" value="ECO:0007669"/>
    <property type="project" value="UniProtKB-SubCell"/>
</dbReference>
<keyword evidence="4 5" id="KW-0472">Membrane</keyword>
<dbReference type="GO" id="GO:0022857">
    <property type="term" value="F:transmembrane transporter activity"/>
    <property type="evidence" value="ECO:0007669"/>
    <property type="project" value="InterPro"/>
</dbReference>
<evidence type="ECO:0008006" key="9">
    <source>
        <dbReference type="Google" id="ProtNLM"/>
    </source>
</evidence>
<feature type="transmembrane region" description="Helical" evidence="5">
    <location>
        <begin position="122"/>
        <end position="141"/>
    </location>
</feature>
<feature type="transmembrane region" description="Helical" evidence="5">
    <location>
        <begin position="309"/>
        <end position="332"/>
    </location>
</feature>
<evidence type="ECO:0000256" key="2">
    <source>
        <dbReference type="ARBA" id="ARBA00022692"/>
    </source>
</evidence>
<sequence>MTIIASLMLSSTLLLHFESFLLTPMGCCNTGVLNSPVFQKTEAWGYLWVLLIRGVGWTTWVFLSVAILKYSNNSVGCSTKGFEMGWNSTMNRTQTEDEANLVEIDCTGEIDFMGKMMTPSTAIPFTTSIGVILSCVISPIFGALIDRTEKRKLWTFMSIGLFIFINALQIFTTPDNWVLMLALQNFVARIGFQMHVACVAAYCTEIAEGEQEIIALQSAGRIAETGAMVGTLFTTIIGSTILGFGKDVGSTAAFAQSLATAVSIPVFIHAFRKFEDRPALNKTEGSILTSGFVQLYHTARSLYNNNTYVLQYLLGLSFCDGGNSNVFVLFPIYAMLQTGLENPALFTGLAMIVCIPGALSTKKVATKVGIRRQLGNILFSNSVICAVLAGAIYQDGNFLGILLVSLGFGLTIGGTYPMQKGLYMRLIPAGQEVEFQGLYNLFSQLLQPLPLMWFVYCEDEMVGGENSMRIGMLGLVMFYFMAFLLMSFFMNEHAAVEKVKDTLHKRVRGKGVVGEGSAKVDPI</sequence>
<feature type="transmembrane region" description="Helical" evidence="5">
    <location>
        <begin position="344"/>
        <end position="361"/>
    </location>
</feature>
<dbReference type="InterPro" id="IPR011701">
    <property type="entry name" value="MFS"/>
</dbReference>
<comment type="subcellular location">
    <subcellularLocation>
        <location evidence="1">Endomembrane system</location>
        <topology evidence="1">Multi-pass membrane protein</topology>
    </subcellularLocation>
</comment>
<feature type="transmembrane region" description="Helical" evidence="5">
    <location>
        <begin position="226"/>
        <end position="245"/>
    </location>
</feature>
<dbReference type="SUPFAM" id="SSF103473">
    <property type="entry name" value="MFS general substrate transporter"/>
    <property type="match status" value="1"/>
</dbReference>
<dbReference type="Gene3D" id="1.20.1250.20">
    <property type="entry name" value="MFS general substrate transporter like domains"/>
    <property type="match status" value="1"/>
</dbReference>
<proteinExistence type="predicted"/>
<comment type="caution">
    <text evidence="7">The sequence shown here is derived from an EMBL/GenBank/DDBJ whole genome shotgun (WGS) entry which is preliminary data.</text>
</comment>
<feature type="chain" id="PRO_5040919746" description="Major facilitator superfamily (MFS) profile domain-containing protein" evidence="6">
    <location>
        <begin position="20"/>
        <end position="523"/>
    </location>
</feature>
<name>A0A9W7AN66_9STRA</name>
<dbReference type="PANTHER" id="PTHR23519">
    <property type="entry name" value="AUTOPHAGY-RELATED PROTEIN 22"/>
    <property type="match status" value="1"/>
</dbReference>
<feature type="transmembrane region" description="Helical" evidence="5">
    <location>
        <begin position="437"/>
        <end position="456"/>
    </location>
</feature>
<dbReference type="Proteomes" id="UP001165122">
    <property type="component" value="Unassembled WGS sequence"/>
</dbReference>
<evidence type="ECO:0000256" key="5">
    <source>
        <dbReference type="SAM" id="Phobius"/>
    </source>
</evidence>
<feature type="transmembrane region" description="Helical" evidence="5">
    <location>
        <begin position="251"/>
        <end position="271"/>
    </location>
</feature>
<feature type="transmembrane region" description="Helical" evidence="5">
    <location>
        <begin position="468"/>
        <end position="490"/>
    </location>
</feature>
<dbReference type="InterPro" id="IPR050495">
    <property type="entry name" value="ATG22/LtaA_families"/>
</dbReference>
<dbReference type="AlphaFoldDB" id="A0A9W7AN66"/>
<protein>
    <recommendedName>
        <fullName evidence="9">Major facilitator superfamily (MFS) profile domain-containing protein</fullName>
    </recommendedName>
</protein>
<feature type="transmembrane region" description="Helical" evidence="5">
    <location>
        <begin position="398"/>
        <end position="416"/>
    </location>
</feature>
<evidence type="ECO:0000256" key="1">
    <source>
        <dbReference type="ARBA" id="ARBA00004127"/>
    </source>
</evidence>
<organism evidence="7 8">
    <name type="scientific">Triparma laevis f. longispina</name>
    <dbReference type="NCBI Taxonomy" id="1714387"/>
    <lineage>
        <taxon>Eukaryota</taxon>
        <taxon>Sar</taxon>
        <taxon>Stramenopiles</taxon>
        <taxon>Ochrophyta</taxon>
        <taxon>Bolidophyceae</taxon>
        <taxon>Parmales</taxon>
        <taxon>Triparmaceae</taxon>
        <taxon>Triparma</taxon>
    </lineage>
</organism>
<feature type="transmembrane region" description="Helical" evidence="5">
    <location>
        <begin position="373"/>
        <end position="392"/>
    </location>
</feature>
<evidence type="ECO:0000256" key="6">
    <source>
        <dbReference type="SAM" id="SignalP"/>
    </source>
</evidence>
<keyword evidence="2 5" id="KW-0812">Transmembrane</keyword>
<gene>
    <name evidence="7" type="ORF">TrLO_g1679</name>
</gene>
<keyword evidence="6" id="KW-0732">Signal</keyword>